<evidence type="ECO:0000256" key="4">
    <source>
        <dbReference type="ARBA" id="ARBA00022676"/>
    </source>
</evidence>
<evidence type="ECO:0000256" key="8">
    <source>
        <dbReference type="ARBA" id="ARBA00022765"/>
    </source>
</evidence>
<organism evidence="22 23">
    <name type="scientific">Rhododendron griersonianum</name>
    <dbReference type="NCBI Taxonomy" id="479676"/>
    <lineage>
        <taxon>Eukaryota</taxon>
        <taxon>Viridiplantae</taxon>
        <taxon>Streptophyta</taxon>
        <taxon>Embryophyta</taxon>
        <taxon>Tracheophyta</taxon>
        <taxon>Spermatophyta</taxon>
        <taxon>Magnoliopsida</taxon>
        <taxon>eudicotyledons</taxon>
        <taxon>Gunneridae</taxon>
        <taxon>Pentapetalae</taxon>
        <taxon>asterids</taxon>
        <taxon>Ericales</taxon>
        <taxon>Ericaceae</taxon>
        <taxon>Ericoideae</taxon>
        <taxon>Rhodoreae</taxon>
        <taxon>Rhododendron</taxon>
    </lineage>
</organism>
<keyword evidence="5 15" id="KW-0808">Transferase</keyword>
<dbReference type="EC" id="2.4.2.-" evidence="15"/>
<evidence type="ECO:0000259" key="19">
    <source>
        <dbReference type="PROSITE" id="PS51059"/>
    </source>
</evidence>
<reference evidence="22 23" key="1">
    <citation type="submission" date="2020-08" db="EMBL/GenBank/DDBJ databases">
        <title>Plant Genome Project.</title>
        <authorList>
            <person name="Zhang R.-G."/>
        </authorList>
    </citation>
    <scope>NUCLEOTIDE SEQUENCE [LARGE SCALE GENOMIC DNA]</scope>
    <source>
        <strain evidence="22">WSP0</strain>
        <tissue evidence="22">Leaf</tissue>
    </source>
</reference>
<dbReference type="Pfam" id="PF21728">
    <property type="entry name" value="PADR1_N"/>
    <property type="match status" value="1"/>
</dbReference>
<comment type="function">
    <text evidence="14">Involved in the base excision repair (BER) pathway, by catalyzing the poly(ADP-ribosyl)ation of a limited number of acceptor proteins involved in chromatin architecture and in DNA metabolism. This modification follows DNA damages and appears as an obligatory step in a detection/signaling pathway leading to the reparation of DNA strand breaks.</text>
</comment>
<evidence type="ECO:0000256" key="16">
    <source>
        <dbReference type="SAM" id="Coils"/>
    </source>
</evidence>
<evidence type="ECO:0000256" key="1">
    <source>
        <dbReference type="ARBA" id="ARBA00000438"/>
    </source>
</evidence>
<keyword evidence="23" id="KW-1185">Reference proteome</keyword>
<dbReference type="Gene3D" id="1.20.142.10">
    <property type="entry name" value="Poly(ADP-ribose) polymerase, regulatory domain"/>
    <property type="match status" value="1"/>
</dbReference>
<dbReference type="PANTHER" id="PTHR10459:SF106">
    <property type="entry name" value="PROTEIN ADP-RIBOSYLTRANSFERASE PARP3"/>
    <property type="match status" value="1"/>
</dbReference>
<dbReference type="Pfam" id="PF02877">
    <property type="entry name" value="PARP_reg"/>
    <property type="match status" value="1"/>
</dbReference>
<keyword evidence="16" id="KW-0175">Coiled coil</keyword>
<feature type="domain" description="BRCT" evidence="18">
    <location>
        <begin position="158"/>
        <end position="250"/>
    </location>
</feature>
<dbReference type="PROSITE" id="PS51059">
    <property type="entry name" value="PARP_CATALYTIC"/>
    <property type="match status" value="1"/>
</dbReference>
<evidence type="ECO:0000256" key="6">
    <source>
        <dbReference type="ARBA" id="ARBA00022695"/>
    </source>
</evidence>
<feature type="domain" description="WGR" evidence="21">
    <location>
        <begin position="291"/>
        <end position="393"/>
    </location>
</feature>
<feature type="coiled-coil region" evidence="16">
    <location>
        <begin position="337"/>
        <end position="364"/>
    </location>
</feature>
<dbReference type="GO" id="GO:0070212">
    <property type="term" value="P:protein poly-ADP-ribosylation"/>
    <property type="evidence" value="ECO:0007669"/>
    <property type="project" value="TreeGrafter"/>
</dbReference>
<dbReference type="PROSITE" id="PS50172">
    <property type="entry name" value="BRCT"/>
    <property type="match status" value="1"/>
</dbReference>
<dbReference type="AlphaFoldDB" id="A0AAV6HS67"/>
<dbReference type="GO" id="GO:0008270">
    <property type="term" value="F:zinc ion binding"/>
    <property type="evidence" value="ECO:0007669"/>
    <property type="project" value="UniProtKB-KW"/>
</dbReference>
<accession>A0AAV6HS67</accession>
<protein>
    <recommendedName>
        <fullName evidence="15">Poly [ADP-ribose] polymerase</fullName>
        <shortName evidence="15">PARP</shortName>
        <ecNumber evidence="15">2.4.2.-</ecNumber>
    </recommendedName>
</protein>
<comment type="similarity">
    <text evidence="13">Belongs to the ARTD/PARP family.</text>
</comment>
<comment type="catalytic activity">
    <reaction evidence="1">
        <text>L-aspartyl-[protein] + NAD(+) = 4-O-(ADP-D-ribosyl)-L-aspartyl-[protein] + nicotinamide</text>
        <dbReference type="Rhea" id="RHEA:54424"/>
        <dbReference type="Rhea" id="RHEA-COMP:9867"/>
        <dbReference type="Rhea" id="RHEA-COMP:13832"/>
        <dbReference type="ChEBI" id="CHEBI:17154"/>
        <dbReference type="ChEBI" id="CHEBI:29961"/>
        <dbReference type="ChEBI" id="CHEBI:57540"/>
        <dbReference type="ChEBI" id="CHEBI:138102"/>
    </reaction>
</comment>
<dbReference type="PROSITE" id="PS51977">
    <property type="entry name" value="WGR"/>
    <property type="match status" value="1"/>
</dbReference>
<dbReference type="InterPro" id="IPR036930">
    <property type="entry name" value="WGR_dom_sf"/>
</dbReference>
<dbReference type="Pfam" id="PF00644">
    <property type="entry name" value="PARP"/>
    <property type="match status" value="1"/>
</dbReference>
<dbReference type="SUPFAM" id="SSF52113">
    <property type="entry name" value="BRCT domain"/>
    <property type="match status" value="1"/>
</dbReference>
<dbReference type="GO" id="GO:0005730">
    <property type="term" value="C:nucleolus"/>
    <property type="evidence" value="ECO:0007669"/>
    <property type="project" value="TreeGrafter"/>
</dbReference>
<keyword evidence="8" id="KW-0013">ADP-ribosylation</keyword>
<evidence type="ECO:0000256" key="2">
    <source>
        <dbReference type="ARBA" id="ARBA00000459"/>
    </source>
</evidence>
<dbReference type="GO" id="GO:1990404">
    <property type="term" value="F:NAD+-protein mono-ADP-ribosyltransferase activity"/>
    <property type="evidence" value="ECO:0007669"/>
    <property type="project" value="TreeGrafter"/>
</dbReference>
<dbReference type="GO" id="GO:0006302">
    <property type="term" value="P:double-strand break repair"/>
    <property type="evidence" value="ECO:0007669"/>
    <property type="project" value="TreeGrafter"/>
</dbReference>
<keyword evidence="11 15" id="KW-0520">NAD</keyword>
<gene>
    <name evidence="22" type="ORF">RHGRI_036725</name>
</gene>
<dbReference type="SUPFAM" id="SSF47587">
    <property type="entry name" value="Domain of poly(ADP-ribose) polymerase"/>
    <property type="match status" value="1"/>
</dbReference>
<comment type="caution">
    <text evidence="22">The sequence shown here is derived from an EMBL/GenBank/DDBJ whole genome shotgun (WGS) entry which is preliminary data.</text>
</comment>
<dbReference type="SUPFAM" id="SSF56399">
    <property type="entry name" value="ADP-ribosylation"/>
    <property type="match status" value="1"/>
</dbReference>
<dbReference type="InterPro" id="IPR008893">
    <property type="entry name" value="WGR_domain"/>
</dbReference>
<dbReference type="InterPro" id="IPR036616">
    <property type="entry name" value="Poly(ADP-ribose)pol_reg_dom_sf"/>
</dbReference>
<feature type="domain" description="PARP alpha-helical" evidence="20">
    <location>
        <begin position="420"/>
        <end position="539"/>
    </location>
</feature>
<feature type="region of interest" description="Disordered" evidence="17">
    <location>
        <begin position="1"/>
        <end position="30"/>
    </location>
</feature>
<dbReference type="FunFam" id="3.90.228.10:FF:000010">
    <property type="entry name" value="Poly [ADP-ribose] polymerase"/>
    <property type="match status" value="1"/>
</dbReference>
<name>A0AAV6HS67_9ERIC</name>
<dbReference type="GO" id="GO:0016779">
    <property type="term" value="F:nucleotidyltransferase activity"/>
    <property type="evidence" value="ECO:0007669"/>
    <property type="project" value="UniProtKB-KW"/>
</dbReference>
<evidence type="ECO:0000256" key="5">
    <source>
        <dbReference type="ARBA" id="ARBA00022679"/>
    </source>
</evidence>
<dbReference type="SUPFAM" id="SSF142921">
    <property type="entry name" value="WGR domain-like"/>
    <property type="match status" value="1"/>
</dbReference>
<dbReference type="InterPro" id="IPR050800">
    <property type="entry name" value="ARTD/PARP"/>
</dbReference>
<dbReference type="SMART" id="SM00292">
    <property type="entry name" value="BRCT"/>
    <property type="match status" value="1"/>
</dbReference>
<dbReference type="Pfam" id="PF00533">
    <property type="entry name" value="BRCT"/>
    <property type="match status" value="1"/>
</dbReference>
<evidence type="ECO:0000256" key="17">
    <source>
        <dbReference type="SAM" id="MobiDB-lite"/>
    </source>
</evidence>
<keyword evidence="4 15" id="KW-0328">Glycosyltransferase</keyword>
<evidence type="ECO:0000259" key="18">
    <source>
        <dbReference type="PROSITE" id="PS50172"/>
    </source>
</evidence>
<dbReference type="Pfam" id="PF05406">
    <property type="entry name" value="WGR"/>
    <property type="match status" value="1"/>
</dbReference>
<dbReference type="InterPro" id="IPR036420">
    <property type="entry name" value="BRCT_dom_sf"/>
</dbReference>
<dbReference type="PROSITE" id="PS52007">
    <property type="entry name" value="PADR1"/>
    <property type="match status" value="1"/>
</dbReference>
<dbReference type="Pfam" id="PF08063">
    <property type="entry name" value="Zn_ribbon_PADR1"/>
    <property type="match status" value="1"/>
</dbReference>
<dbReference type="Gene3D" id="3.90.640.80">
    <property type="match status" value="1"/>
</dbReference>
<dbReference type="SMART" id="SM00773">
    <property type="entry name" value="WGR"/>
    <property type="match status" value="1"/>
</dbReference>
<feature type="domain" description="PARP catalytic" evidence="19">
    <location>
        <begin position="548"/>
        <end position="783"/>
    </location>
</feature>
<dbReference type="InterPro" id="IPR049296">
    <property type="entry name" value="PARP1-like_PADR1_N"/>
</dbReference>
<evidence type="ECO:0000256" key="10">
    <source>
        <dbReference type="ARBA" id="ARBA00022833"/>
    </source>
</evidence>
<dbReference type="Proteomes" id="UP000823749">
    <property type="component" value="Chromosome 13"/>
</dbReference>
<evidence type="ECO:0000256" key="12">
    <source>
        <dbReference type="ARBA" id="ARBA00023242"/>
    </source>
</evidence>
<dbReference type="InterPro" id="IPR012317">
    <property type="entry name" value="Poly(ADP-ribose)pol_cat_dom"/>
</dbReference>
<evidence type="ECO:0000259" key="21">
    <source>
        <dbReference type="PROSITE" id="PS51977"/>
    </source>
</evidence>
<dbReference type="EMBL" id="JACTNZ010000013">
    <property type="protein sequence ID" value="KAG5515769.1"/>
    <property type="molecule type" value="Genomic_DNA"/>
</dbReference>
<keyword evidence="6" id="KW-0548">Nucleotidyltransferase</keyword>
<dbReference type="Gene3D" id="3.90.228.10">
    <property type="match status" value="1"/>
</dbReference>
<comment type="catalytic activity">
    <reaction evidence="2">
        <text>L-glutamyl-[protein] + NAD(+) = 5-O-(ADP-D-ribosyl)-L-glutamyl-[protein] + nicotinamide</text>
        <dbReference type="Rhea" id="RHEA:58224"/>
        <dbReference type="Rhea" id="RHEA-COMP:10208"/>
        <dbReference type="Rhea" id="RHEA-COMP:15089"/>
        <dbReference type="ChEBI" id="CHEBI:17154"/>
        <dbReference type="ChEBI" id="CHEBI:29973"/>
        <dbReference type="ChEBI" id="CHEBI:57540"/>
        <dbReference type="ChEBI" id="CHEBI:142540"/>
    </reaction>
</comment>
<dbReference type="CDD" id="cd08001">
    <property type="entry name" value="WGR_PARP1_like"/>
    <property type="match status" value="1"/>
</dbReference>
<dbReference type="InterPro" id="IPR001357">
    <property type="entry name" value="BRCT_dom"/>
</dbReference>
<comment type="subcellular location">
    <subcellularLocation>
        <location evidence="3">Nucleus</location>
    </subcellularLocation>
</comment>
<keyword evidence="7" id="KW-0479">Metal-binding</keyword>
<dbReference type="InterPro" id="IPR004102">
    <property type="entry name" value="Poly(ADP-ribose)pol_reg_dom"/>
</dbReference>
<evidence type="ECO:0000256" key="15">
    <source>
        <dbReference type="RuleBase" id="RU362114"/>
    </source>
</evidence>
<evidence type="ECO:0000259" key="20">
    <source>
        <dbReference type="PROSITE" id="PS51060"/>
    </source>
</evidence>
<evidence type="ECO:0000256" key="11">
    <source>
        <dbReference type="ARBA" id="ARBA00023027"/>
    </source>
</evidence>
<evidence type="ECO:0000256" key="7">
    <source>
        <dbReference type="ARBA" id="ARBA00022723"/>
    </source>
</evidence>
<keyword evidence="9" id="KW-0863">Zinc-finger</keyword>
<sequence length="793" mass="90196">MVRRKQKVGGKSPEGEGSPKKMKPENDYETGDVGAEFDRFCKVMRENLSVEEMRIILEINEQNSSGTNEDVILRCLDMLFHGALDKCPICGGRLEWTGTKYACRGDYSEWSTCTFSTKDPPRREETIEIPESIQNKAVSDFIEDRNRKRRQRKRRMGTTDKLFAGMTIALSGRLSRTHQYWKSEIEKREGKVSNSVSGATSLVTTPAEGERGGSIKIADALERGIPIVSEAWLIDSIEKGEPQPLEDYDISRDLVVEARALLGDKEDTLESELKVYGKRGVHKDSKLQEEGGQIFEKDGILYNCAFSLCDLGREVNDFCVMQLIQVPDEGLHLYYKKGRAGDDIKRAEERLEEKEDDVDGSVKEFVKLFEELTGNEFEPWEREKLFQKKPRKFYPVDMDDGVDVRHGGLSFRQVGPAAVHCKLDPYVTSLMKVLCSQDTYRYAMMEMALDTPDLPLAMLTDVHLKRCEVVLLQFIETVRTMKEMGRKATAVWSDFSMKWFTLLQSTRPFIFRDYEDLAEHAAAVFESVRDMNVASRLIGDMSGPTLDDPLFDRYQKLGSLISPVDKRSEDYKMIVDYLERTYEPVKLGDISYGVSVENILAVESSACPSFEEIKKQPNKVLLWCGKELFFRYSELKYVKTLAQGTLASTMLASCPRIHGIHVAIAAEAARYGFTSVERPEGFLVLAIASLGERVTEFNRTPEAEEVKTLEEKAAGVKGLGRKKTDELEHFVWRDDIKVPRGRLVPSAHKDSPLEYNEYAVYDPKQVSIRFLVAVRYVEQDVVFEDVEPEADEI</sequence>
<evidence type="ECO:0000256" key="13">
    <source>
        <dbReference type="ARBA" id="ARBA00024347"/>
    </source>
</evidence>
<evidence type="ECO:0000313" key="22">
    <source>
        <dbReference type="EMBL" id="KAG5515769.1"/>
    </source>
</evidence>
<proteinExistence type="inferred from homology"/>
<dbReference type="SMART" id="SM01335">
    <property type="entry name" value="PADR1"/>
    <property type="match status" value="1"/>
</dbReference>
<dbReference type="Gene3D" id="3.40.50.10190">
    <property type="entry name" value="BRCT domain"/>
    <property type="match status" value="1"/>
</dbReference>
<dbReference type="PANTHER" id="PTHR10459">
    <property type="entry name" value="DNA LIGASE"/>
    <property type="match status" value="1"/>
</dbReference>
<feature type="compositionally biased region" description="Basic and acidic residues" evidence="17">
    <location>
        <begin position="13"/>
        <end position="26"/>
    </location>
</feature>
<evidence type="ECO:0000256" key="14">
    <source>
        <dbReference type="ARBA" id="ARBA00024945"/>
    </source>
</evidence>
<evidence type="ECO:0000256" key="9">
    <source>
        <dbReference type="ARBA" id="ARBA00022771"/>
    </source>
</evidence>
<evidence type="ECO:0000313" key="23">
    <source>
        <dbReference type="Proteomes" id="UP000823749"/>
    </source>
</evidence>
<keyword evidence="12" id="KW-0539">Nucleus</keyword>
<evidence type="ECO:0000256" key="3">
    <source>
        <dbReference type="ARBA" id="ARBA00004123"/>
    </source>
</evidence>
<dbReference type="CDD" id="cd01437">
    <property type="entry name" value="parp_like"/>
    <property type="match status" value="1"/>
</dbReference>
<dbReference type="InterPro" id="IPR012982">
    <property type="entry name" value="PARP1-like_PADR1_Zn_ribbon"/>
</dbReference>
<dbReference type="GO" id="GO:0003950">
    <property type="term" value="F:NAD+ poly-ADP-ribosyltransferase activity"/>
    <property type="evidence" value="ECO:0007669"/>
    <property type="project" value="UniProtKB-UniRule"/>
</dbReference>
<keyword evidence="10" id="KW-0862">Zinc</keyword>
<dbReference type="PROSITE" id="PS51060">
    <property type="entry name" value="PARP_ALPHA_HD"/>
    <property type="match status" value="1"/>
</dbReference>
<dbReference type="CDD" id="cd17747">
    <property type="entry name" value="BRCT_PARP1"/>
    <property type="match status" value="1"/>
</dbReference>